<dbReference type="Gene3D" id="1.10.3730.10">
    <property type="entry name" value="ProC C-terminal domain-like"/>
    <property type="match status" value="1"/>
</dbReference>
<gene>
    <name evidence="6 12" type="primary">proC</name>
    <name evidence="12" type="ORF">D7I45_05305</name>
</gene>
<evidence type="ECO:0000256" key="7">
    <source>
        <dbReference type="NCBIfam" id="TIGR00112"/>
    </source>
</evidence>
<sequence length="286" mass="31586">MTNLNVSHFFYVIIKLIFLEEVGAMKIGFIGVGAMAKAMIQGIINAGHIDANDIFVHAPHLNKYEEFADKYGISKCDSNLEVVKNSDVVVLAVGANNTIEALKEVRDSFTNGKILVSIVWQVTLNRLQELTNYDLPIMRMIPNVNVAQNEGMMVYHNNENVDESIEKQLNDTFNPLGKMMLIPEDKFDVSGSLIGCTPAYAYLFADILSRSAVNYGLDKKQATEMAAQAILGSMKMVETSSKSPSDLIDDVCSPNGGTIKGLMELKKNGFEKSVINCFDATQRKEK</sequence>
<evidence type="ECO:0000313" key="12">
    <source>
        <dbReference type="EMBL" id="AYF92921.1"/>
    </source>
</evidence>
<evidence type="ECO:0000256" key="3">
    <source>
        <dbReference type="ARBA" id="ARBA00022857"/>
    </source>
</evidence>
<keyword evidence="6 9" id="KW-0028">Amino-acid biosynthesis</keyword>
<comment type="catalytic activity">
    <reaction evidence="6">
        <text>L-proline + NAD(+) = (S)-1-pyrroline-5-carboxylate + NADH + 2 H(+)</text>
        <dbReference type="Rhea" id="RHEA:14105"/>
        <dbReference type="ChEBI" id="CHEBI:15378"/>
        <dbReference type="ChEBI" id="CHEBI:17388"/>
        <dbReference type="ChEBI" id="CHEBI:57540"/>
        <dbReference type="ChEBI" id="CHEBI:57945"/>
        <dbReference type="ChEBI" id="CHEBI:60039"/>
        <dbReference type="EC" id="1.5.1.2"/>
    </reaction>
</comment>
<dbReference type="Pfam" id="PF03807">
    <property type="entry name" value="F420_oxidored"/>
    <property type="match status" value="1"/>
</dbReference>
<keyword evidence="6" id="KW-0963">Cytoplasm</keyword>
<comment type="function">
    <text evidence="5 6">Catalyzes the reduction of 1-pyrroline-5-carboxylate (PCA) to L-proline.</text>
</comment>
<evidence type="ECO:0000259" key="10">
    <source>
        <dbReference type="Pfam" id="PF03807"/>
    </source>
</evidence>
<dbReference type="Proteomes" id="UP000272003">
    <property type="component" value="Chromosome"/>
</dbReference>
<dbReference type="InterPro" id="IPR028939">
    <property type="entry name" value="P5C_Rdtase_cat_N"/>
</dbReference>
<evidence type="ECO:0000256" key="5">
    <source>
        <dbReference type="ARBA" id="ARBA00058118"/>
    </source>
</evidence>
<feature type="binding site" evidence="8">
    <location>
        <position position="79"/>
    </location>
    <ligand>
        <name>NADPH</name>
        <dbReference type="ChEBI" id="CHEBI:57783"/>
    </ligand>
</feature>
<dbReference type="GO" id="GO:0005737">
    <property type="term" value="C:cytoplasm"/>
    <property type="evidence" value="ECO:0007669"/>
    <property type="project" value="UniProtKB-SubCell"/>
</dbReference>
<dbReference type="OrthoDB" id="9805754at2"/>
<dbReference type="KEGG" id="abom:D7I45_05305"/>
<evidence type="ECO:0000256" key="6">
    <source>
        <dbReference type="HAMAP-Rule" id="MF_01925"/>
    </source>
</evidence>
<dbReference type="GO" id="GO:0055129">
    <property type="term" value="P:L-proline biosynthetic process"/>
    <property type="evidence" value="ECO:0007669"/>
    <property type="project" value="UniProtKB-UniRule"/>
</dbReference>
<dbReference type="InterPro" id="IPR000304">
    <property type="entry name" value="Pyrroline-COOH_reductase"/>
</dbReference>
<protein>
    <recommendedName>
        <fullName evidence="6 7">Pyrroline-5-carboxylate reductase</fullName>
        <shortName evidence="6">P5C reductase</shortName>
        <shortName evidence="6">P5CR</shortName>
        <ecNumber evidence="6 7">1.5.1.2</ecNumber>
    </recommendedName>
    <alternativeName>
        <fullName evidence="6">PCA reductase</fullName>
    </alternativeName>
</protein>
<dbReference type="PIRSF" id="PIRSF000193">
    <property type="entry name" value="Pyrrol-5-carb_rd"/>
    <property type="match status" value="1"/>
</dbReference>
<comment type="catalytic activity">
    <reaction evidence="6 9">
        <text>L-proline + NADP(+) = (S)-1-pyrroline-5-carboxylate + NADPH + 2 H(+)</text>
        <dbReference type="Rhea" id="RHEA:14109"/>
        <dbReference type="ChEBI" id="CHEBI:15378"/>
        <dbReference type="ChEBI" id="CHEBI:17388"/>
        <dbReference type="ChEBI" id="CHEBI:57783"/>
        <dbReference type="ChEBI" id="CHEBI:58349"/>
        <dbReference type="ChEBI" id="CHEBI:60039"/>
        <dbReference type="EC" id="1.5.1.2"/>
    </reaction>
</comment>
<dbReference type="InterPro" id="IPR008927">
    <property type="entry name" value="6-PGluconate_DH-like_C_sf"/>
</dbReference>
<dbReference type="Gene3D" id="3.40.50.720">
    <property type="entry name" value="NAD(P)-binding Rossmann-like Domain"/>
    <property type="match status" value="1"/>
</dbReference>
<dbReference type="EC" id="1.5.1.2" evidence="6 7"/>
<comment type="subcellular location">
    <subcellularLocation>
        <location evidence="6">Cytoplasm</location>
    </subcellularLocation>
</comment>
<dbReference type="NCBIfam" id="TIGR00112">
    <property type="entry name" value="proC"/>
    <property type="match status" value="1"/>
</dbReference>
<comment type="pathway">
    <text evidence="6 9">Amino-acid biosynthesis; L-proline biosynthesis; L-proline from L-glutamate 5-semialdehyde: step 1/1.</text>
</comment>
<dbReference type="InterPro" id="IPR029036">
    <property type="entry name" value="P5CR_dimer"/>
</dbReference>
<feature type="binding site" evidence="8">
    <location>
        <begin position="30"/>
        <end position="35"/>
    </location>
    <ligand>
        <name>NADP(+)</name>
        <dbReference type="ChEBI" id="CHEBI:58349"/>
    </ligand>
</feature>
<dbReference type="GO" id="GO:0004735">
    <property type="term" value="F:pyrroline-5-carboxylate reductase activity"/>
    <property type="evidence" value="ECO:0007669"/>
    <property type="project" value="UniProtKB-UniRule"/>
</dbReference>
<keyword evidence="13" id="KW-1185">Reference proteome</keyword>
<evidence type="ECO:0000256" key="2">
    <source>
        <dbReference type="ARBA" id="ARBA00022650"/>
    </source>
</evidence>
<organism evidence="12 13">
    <name type="scientific">Apilactobacillus bombintestini</name>
    <dbReference type="NCBI Taxonomy" id="2419772"/>
    <lineage>
        <taxon>Bacteria</taxon>
        <taxon>Bacillati</taxon>
        <taxon>Bacillota</taxon>
        <taxon>Bacilli</taxon>
        <taxon>Lactobacillales</taxon>
        <taxon>Lactobacillaceae</taxon>
        <taxon>Apilactobacillus</taxon>
    </lineage>
</organism>
<dbReference type="AlphaFoldDB" id="A0A387AUB5"/>
<feature type="domain" description="Pyrroline-5-carboxylate reductase dimerisation" evidence="11">
    <location>
        <begin position="184"/>
        <end position="285"/>
    </location>
</feature>
<dbReference type="UniPathway" id="UPA00098">
    <property type="reaction ID" value="UER00361"/>
</dbReference>
<reference evidence="12 13" key="1">
    <citation type="submission" date="2018-09" db="EMBL/GenBank/DDBJ databases">
        <title>Genome sequencing of strain BHWM-4.</title>
        <authorList>
            <person name="Heo J."/>
            <person name="Kim S.-J."/>
            <person name="Kwon S.-W."/>
        </authorList>
    </citation>
    <scope>NUCLEOTIDE SEQUENCE [LARGE SCALE GENOMIC DNA]</scope>
    <source>
        <strain evidence="12 13">BHWM-4</strain>
    </source>
</reference>
<dbReference type="Pfam" id="PF14748">
    <property type="entry name" value="P5CR_dimer"/>
    <property type="match status" value="1"/>
</dbReference>
<proteinExistence type="inferred from homology"/>
<name>A0A387AUB5_9LACO</name>
<keyword evidence="2 6" id="KW-0641">Proline biosynthesis</keyword>
<evidence type="ECO:0000256" key="8">
    <source>
        <dbReference type="PIRSR" id="PIRSR000193-1"/>
    </source>
</evidence>
<dbReference type="PANTHER" id="PTHR11645">
    <property type="entry name" value="PYRROLINE-5-CARBOXYLATE REDUCTASE"/>
    <property type="match status" value="1"/>
</dbReference>
<dbReference type="InterPro" id="IPR053790">
    <property type="entry name" value="P5CR-like_CS"/>
</dbReference>
<evidence type="ECO:0000313" key="13">
    <source>
        <dbReference type="Proteomes" id="UP000272003"/>
    </source>
</evidence>
<evidence type="ECO:0000259" key="11">
    <source>
        <dbReference type="Pfam" id="PF14748"/>
    </source>
</evidence>
<dbReference type="HAMAP" id="MF_01925">
    <property type="entry name" value="P5C_reductase"/>
    <property type="match status" value="1"/>
</dbReference>
<dbReference type="PROSITE" id="PS00521">
    <property type="entry name" value="P5CR"/>
    <property type="match status" value="1"/>
</dbReference>
<keyword evidence="4 6" id="KW-0560">Oxidoreductase</keyword>
<dbReference type="EMBL" id="CP032626">
    <property type="protein sequence ID" value="AYF92921.1"/>
    <property type="molecule type" value="Genomic_DNA"/>
</dbReference>
<dbReference type="FunFam" id="1.10.3730.10:FF:000001">
    <property type="entry name" value="Pyrroline-5-carboxylate reductase"/>
    <property type="match status" value="1"/>
</dbReference>
<evidence type="ECO:0000256" key="1">
    <source>
        <dbReference type="ARBA" id="ARBA00005525"/>
    </source>
</evidence>
<evidence type="ECO:0000256" key="4">
    <source>
        <dbReference type="ARBA" id="ARBA00023002"/>
    </source>
</evidence>
<evidence type="ECO:0000256" key="9">
    <source>
        <dbReference type="RuleBase" id="RU003903"/>
    </source>
</evidence>
<dbReference type="PANTHER" id="PTHR11645:SF0">
    <property type="entry name" value="PYRROLINE-5-CARBOXYLATE REDUCTASE 3"/>
    <property type="match status" value="1"/>
</dbReference>
<dbReference type="SUPFAM" id="SSF51735">
    <property type="entry name" value="NAD(P)-binding Rossmann-fold domains"/>
    <property type="match status" value="1"/>
</dbReference>
<dbReference type="SUPFAM" id="SSF48179">
    <property type="entry name" value="6-phosphogluconate dehydrogenase C-terminal domain-like"/>
    <property type="match status" value="1"/>
</dbReference>
<keyword evidence="3 6" id="KW-0521">NADP</keyword>
<accession>A0A387AUB5</accession>
<dbReference type="InterPro" id="IPR036291">
    <property type="entry name" value="NAD(P)-bd_dom_sf"/>
</dbReference>
<feature type="domain" description="Pyrroline-5-carboxylate reductase catalytic N-terminal" evidence="10">
    <location>
        <begin position="26"/>
        <end position="119"/>
    </location>
</feature>
<comment type="similarity">
    <text evidence="1 6 9">Belongs to the pyrroline-5-carboxylate reductase family.</text>
</comment>